<protein>
    <submittedName>
        <fullName evidence="1">Uncharacterized protein</fullName>
    </submittedName>
</protein>
<proteinExistence type="predicted"/>
<keyword evidence="2" id="KW-1185">Reference proteome</keyword>
<dbReference type="RefSeq" id="WP_089365831.1">
    <property type="nucleotide sequence ID" value="NZ_CBDEPU010000186.1"/>
</dbReference>
<dbReference type="InterPro" id="IPR032293">
    <property type="entry name" value="DUF4840"/>
</dbReference>
<sequence length="205" mass="22830">MRKTIKTTTIVICALVITLFTASCSKDNNIPDAEKTAEQALNNMVGTYNGTLRTDNNTPNSVLTIVTWTANKNSTIIVNDFPYNLLANGVSKNTASPLYTTLLNAKKAPLKFYITTLLLQDDYVLFNLSPNFKFDVTTGSETYELTGVVTYRNNLFYNSYTMSRSEMAIQFTINSLVRIDKAHATATKQDDFDTPVSFSLTGRKI</sequence>
<organism evidence="1 2">
    <name type="scientific">Prevotella jejuni</name>
    <dbReference type="NCBI Taxonomy" id="1177574"/>
    <lineage>
        <taxon>Bacteria</taxon>
        <taxon>Pseudomonadati</taxon>
        <taxon>Bacteroidota</taxon>
        <taxon>Bacteroidia</taxon>
        <taxon>Bacteroidales</taxon>
        <taxon>Prevotellaceae</taxon>
        <taxon>Prevotella</taxon>
    </lineage>
</organism>
<reference evidence="1 2" key="1">
    <citation type="submission" date="2017-06" db="EMBL/GenBank/DDBJ databases">
        <authorList>
            <person name="Varghese N."/>
            <person name="Submissions S."/>
        </authorList>
    </citation>
    <scope>NUCLEOTIDE SEQUENCE [LARGE SCALE GENOMIC DNA]</scope>
    <source>
        <strain evidence="1 2">DSM 26989</strain>
    </source>
</reference>
<gene>
    <name evidence="1" type="ORF">SAMN06265364_10890</name>
</gene>
<accession>A0A2K9H9C8</accession>
<dbReference type="Pfam" id="PF16128">
    <property type="entry name" value="DUF4840"/>
    <property type="match status" value="1"/>
</dbReference>
<dbReference type="Proteomes" id="UP000198427">
    <property type="component" value="Unassembled WGS sequence"/>
</dbReference>
<dbReference type="PROSITE" id="PS51257">
    <property type="entry name" value="PROKAR_LIPOPROTEIN"/>
    <property type="match status" value="1"/>
</dbReference>
<dbReference type="EMBL" id="FZNZ01000008">
    <property type="protein sequence ID" value="SNR75299.1"/>
    <property type="molecule type" value="Genomic_DNA"/>
</dbReference>
<name>A0A2K9H9C8_9BACT</name>
<dbReference type="AlphaFoldDB" id="A0A2K9H9C8"/>
<comment type="caution">
    <text evidence="1">The sequence shown here is derived from an EMBL/GenBank/DDBJ whole genome shotgun (WGS) entry which is preliminary data.</text>
</comment>
<dbReference type="KEGG" id="pje:CRM71_02505"/>
<dbReference type="GeneID" id="94028310"/>
<evidence type="ECO:0000313" key="2">
    <source>
        <dbReference type="Proteomes" id="UP000198427"/>
    </source>
</evidence>
<dbReference type="OrthoDB" id="1077779at2"/>
<evidence type="ECO:0000313" key="1">
    <source>
        <dbReference type="EMBL" id="SNR75299.1"/>
    </source>
</evidence>